<sequence length="145" mass="15482">MSARLDLMDIDGGGETGPSKGEGEAADPASEKIQASLTNVVELLDLFAELTEELSRGKHCRERVVQEASWSSVEKIKALRSRLRSVIPSHMGAGAAGPNAGPGGVGKYGNVDARMDSYVEQAEATLALDKLRLLRTHIEKIAHCL</sequence>
<name>A0A7S2YYR6_9CHLO</name>
<proteinExistence type="predicted"/>
<organism evidence="2">
    <name type="scientific">Chloropicon laureae</name>
    <dbReference type="NCBI Taxonomy" id="464258"/>
    <lineage>
        <taxon>Eukaryota</taxon>
        <taxon>Viridiplantae</taxon>
        <taxon>Chlorophyta</taxon>
        <taxon>Chloropicophyceae</taxon>
        <taxon>Chloropicales</taxon>
        <taxon>Chloropicaceae</taxon>
        <taxon>Chloropicon</taxon>
    </lineage>
</organism>
<accession>A0A7S2YYR6</accession>
<reference evidence="2" key="1">
    <citation type="submission" date="2021-01" db="EMBL/GenBank/DDBJ databases">
        <authorList>
            <person name="Corre E."/>
            <person name="Pelletier E."/>
            <person name="Niang G."/>
            <person name="Scheremetjew M."/>
            <person name="Finn R."/>
            <person name="Kale V."/>
            <person name="Holt S."/>
            <person name="Cochrane G."/>
            <person name="Meng A."/>
            <person name="Brown T."/>
            <person name="Cohen L."/>
        </authorList>
    </citation>
    <scope>NUCLEOTIDE SEQUENCE</scope>
    <source>
        <strain evidence="2">RCC856</strain>
    </source>
</reference>
<gene>
    <name evidence="2" type="ORF">CLAU1311_LOCUS1733</name>
</gene>
<evidence type="ECO:0000256" key="1">
    <source>
        <dbReference type="SAM" id="MobiDB-lite"/>
    </source>
</evidence>
<dbReference type="EMBL" id="HBHU01002620">
    <property type="protein sequence ID" value="CAE0012444.1"/>
    <property type="molecule type" value="Transcribed_RNA"/>
</dbReference>
<dbReference type="AlphaFoldDB" id="A0A7S2YYR6"/>
<protein>
    <submittedName>
        <fullName evidence="2">Uncharacterized protein</fullName>
    </submittedName>
</protein>
<feature type="region of interest" description="Disordered" evidence="1">
    <location>
        <begin position="1"/>
        <end position="29"/>
    </location>
</feature>
<evidence type="ECO:0000313" key="2">
    <source>
        <dbReference type="EMBL" id="CAE0012444.1"/>
    </source>
</evidence>